<dbReference type="SMART" id="SM00903">
    <property type="entry name" value="Flavin_Reduct"/>
    <property type="match status" value="1"/>
</dbReference>
<dbReference type="GeneID" id="98666282"/>
<dbReference type="SUPFAM" id="SSF46785">
    <property type="entry name" value="Winged helix' DNA-binding domain"/>
    <property type="match status" value="1"/>
</dbReference>
<dbReference type="SUPFAM" id="SSF50475">
    <property type="entry name" value="FMN-binding split barrel"/>
    <property type="match status" value="1"/>
</dbReference>
<dbReference type="Proteomes" id="UP000183299">
    <property type="component" value="Unassembled WGS sequence"/>
</dbReference>
<dbReference type="PANTHER" id="PTHR30466">
    <property type="entry name" value="FLAVIN REDUCTASE"/>
    <property type="match status" value="1"/>
</dbReference>
<dbReference type="NCBIfam" id="NF045919">
    <property type="entry name" value="HphnlacHdxRed"/>
    <property type="match status" value="1"/>
</dbReference>
<dbReference type="GO" id="GO:0010181">
    <property type="term" value="F:FMN binding"/>
    <property type="evidence" value="ECO:0007669"/>
    <property type="project" value="InterPro"/>
</dbReference>
<dbReference type="RefSeq" id="WP_066598757.1">
    <property type="nucleotide sequence ID" value="NZ_FORY01000014.1"/>
</dbReference>
<dbReference type="STRING" id="576117.SAMN04488138_11466"/>
<protein>
    <submittedName>
        <fullName evidence="4">NADH-FMN oxidoreductase RutF, flavin reductase (DIM6/NTAB) family</fullName>
    </submittedName>
</protein>
<accession>A0A1I3VBF3</accession>
<evidence type="ECO:0000256" key="2">
    <source>
        <dbReference type="ARBA" id="ARBA00023002"/>
    </source>
</evidence>
<organism evidence="4 5">
    <name type="scientific">Celeribacter halophilus</name>
    <dbReference type="NCBI Taxonomy" id="576117"/>
    <lineage>
        <taxon>Bacteria</taxon>
        <taxon>Pseudomonadati</taxon>
        <taxon>Pseudomonadota</taxon>
        <taxon>Alphaproteobacteria</taxon>
        <taxon>Rhodobacterales</taxon>
        <taxon>Roseobacteraceae</taxon>
        <taxon>Celeribacter</taxon>
    </lineage>
</organism>
<evidence type="ECO:0000259" key="3">
    <source>
        <dbReference type="SMART" id="SM00903"/>
    </source>
</evidence>
<dbReference type="AlphaFoldDB" id="A0A1I3VBF3"/>
<dbReference type="Gene3D" id="1.10.10.10">
    <property type="entry name" value="Winged helix-like DNA-binding domain superfamily/Winged helix DNA-binding domain"/>
    <property type="match status" value="1"/>
</dbReference>
<gene>
    <name evidence="4" type="ORF">SAMN04488138_11466</name>
</gene>
<keyword evidence="2" id="KW-0560">Oxidoreductase</keyword>
<dbReference type="InterPro" id="IPR050268">
    <property type="entry name" value="NADH-dep_flavin_reductase"/>
</dbReference>
<dbReference type="InterPro" id="IPR036388">
    <property type="entry name" value="WH-like_DNA-bd_sf"/>
</dbReference>
<dbReference type="InterPro" id="IPR002563">
    <property type="entry name" value="Flavin_Rdtase-like_dom"/>
</dbReference>
<evidence type="ECO:0000256" key="1">
    <source>
        <dbReference type="ARBA" id="ARBA00008898"/>
    </source>
</evidence>
<feature type="domain" description="Flavin reductase like" evidence="3">
    <location>
        <begin position="23"/>
        <end position="166"/>
    </location>
</feature>
<comment type="similarity">
    <text evidence="1">Belongs to the non-flavoprotein flavin reductase family.</text>
</comment>
<sequence length="316" mass="34859">MTTATQLSTSHTEIDPKAFRRALGNFATGVTIITARAPDGTHVGVTASSFNSLSMDPPLILWSSMKDTPSCKLFEASSHFAVNILASDQMEMSNHFARQQKDKFDGIAWEPGLGGAPLFPNTAGRFQCESYDKLDGGDHWIFVGKVVAFDDYGRPPLCFHQGSYSMVFSHPESFANTTQDSQPMPEDSRSGNHIFFQMLKAVRNYQDRYQPKLEGLGLSVIEARTLLLLNDIAALDAEALVLELHCPIIEARAALTNLKDRGLLSENEGQFSLTEQGRNKAEQCWSLADAHAKETFKGFDDAEVKQFSAMLKALSQ</sequence>
<dbReference type="Gene3D" id="2.30.110.10">
    <property type="entry name" value="Electron Transport, Fmn-binding Protein, Chain A"/>
    <property type="match status" value="1"/>
</dbReference>
<dbReference type="InterPro" id="IPR036390">
    <property type="entry name" value="WH_DNA-bd_sf"/>
</dbReference>
<reference evidence="4 5" key="1">
    <citation type="submission" date="2016-10" db="EMBL/GenBank/DDBJ databases">
        <authorList>
            <person name="de Groot N.N."/>
        </authorList>
    </citation>
    <scope>NUCLEOTIDE SEQUENCE [LARGE SCALE GENOMIC DNA]</scope>
    <source>
        <strain evidence="4 5">CGMCC 1.8891</strain>
    </source>
</reference>
<keyword evidence="5" id="KW-1185">Reference proteome</keyword>
<dbReference type="Pfam" id="PF01613">
    <property type="entry name" value="Flavin_Reduct"/>
    <property type="match status" value="1"/>
</dbReference>
<dbReference type="PANTHER" id="PTHR30466:SF11">
    <property type="entry name" value="FLAVIN-DEPENDENT MONOOXYGENASE, REDUCTASE SUBUNIT HSAB"/>
    <property type="match status" value="1"/>
</dbReference>
<evidence type="ECO:0000313" key="5">
    <source>
        <dbReference type="Proteomes" id="UP000183299"/>
    </source>
</evidence>
<proteinExistence type="inferred from homology"/>
<evidence type="ECO:0000313" key="4">
    <source>
        <dbReference type="EMBL" id="SFJ92615.1"/>
    </source>
</evidence>
<dbReference type="EMBL" id="FORY01000014">
    <property type="protein sequence ID" value="SFJ92615.1"/>
    <property type="molecule type" value="Genomic_DNA"/>
</dbReference>
<dbReference type="InterPro" id="IPR012349">
    <property type="entry name" value="Split_barrel_FMN-bd"/>
</dbReference>
<dbReference type="GO" id="GO:0042602">
    <property type="term" value="F:riboflavin reductase (NADPH) activity"/>
    <property type="evidence" value="ECO:0007669"/>
    <property type="project" value="TreeGrafter"/>
</dbReference>
<name>A0A1I3VBF3_9RHOB</name>